<protein>
    <submittedName>
        <fullName evidence="2">Uncharacterized protein</fullName>
    </submittedName>
</protein>
<feature type="region of interest" description="Disordered" evidence="1">
    <location>
        <begin position="1"/>
        <end position="34"/>
    </location>
</feature>
<organism evidence="2 3">
    <name type="scientific">Pseudarthrobacter defluvii</name>
    <dbReference type="NCBI Taxonomy" id="410837"/>
    <lineage>
        <taxon>Bacteria</taxon>
        <taxon>Bacillati</taxon>
        <taxon>Actinomycetota</taxon>
        <taxon>Actinomycetes</taxon>
        <taxon>Micrococcales</taxon>
        <taxon>Micrococcaceae</taxon>
        <taxon>Pseudarthrobacter</taxon>
    </lineage>
</organism>
<accession>A0ABT9UMI8</accession>
<proteinExistence type="predicted"/>
<dbReference type="Proteomes" id="UP001226389">
    <property type="component" value="Unassembled WGS sequence"/>
</dbReference>
<reference evidence="2 3" key="1">
    <citation type="submission" date="2023-07" db="EMBL/GenBank/DDBJ databases">
        <title>Sorghum-associated microbial communities from plants grown in Nebraska, USA.</title>
        <authorList>
            <person name="Schachtman D."/>
        </authorList>
    </citation>
    <scope>NUCLEOTIDE SEQUENCE [LARGE SCALE GENOMIC DNA]</scope>
    <source>
        <strain evidence="2 3">DS994</strain>
    </source>
</reference>
<evidence type="ECO:0000256" key="1">
    <source>
        <dbReference type="SAM" id="MobiDB-lite"/>
    </source>
</evidence>
<evidence type="ECO:0000313" key="3">
    <source>
        <dbReference type="Proteomes" id="UP001226389"/>
    </source>
</evidence>
<sequence length="62" mass="7036">MAVHVGEIHTNLSGPRAYDTDDAKAEGDATRRYPGAREDEWRGIQTHVHRLRSRVSAEDFDD</sequence>
<evidence type="ECO:0000313" key="2">
    <source>
        <dbReference type="EMBL" id="MDQ0120859.1"/>
    </source>
</evidence>
<keyword evidence="3" id="KW-1185">Reference proteome</keyword>
<dbReference type="EMBL" id="JAUSSY010000020">
    <property type="protein sequence ID" value="MDQ0120859.1"/>
    <property type="molecule type" value="Genomic_DNA"/>
</dbReference>
<dbReference type="RefSeq" id="WP_307493169.1">
    <property type="nucleotide sequence ID" value="NZ_JAUSSY010000020.1"/>
</dbReference>
<comment type="caution">
    <text evidence="2">The sequence shown here is derived from an EMBL/GenBank/DDBJ whole genome shotgun (WGS) entry which is preliminary data.</text>
</comment>
<feature type="compositionally biased region" description="Basic and acidic residues" evidence="1">
    <location>
        <begin position="18"/>
        <end position="34"/>
    </location>
</feature>
<gene>
    <name evidence="2" type="ORF">J2T22_004069</name>
</gene>
<name>A0ABT9UMI8_9MICC</name>